<dbReference type="InterPro" id="IPR046791">
    <property type="entry name" value="Polycystin_dom"/>
</dbReference>
<accession>C3Z890</accession>
<dbReference type="InterPro" id="IPR051223">
    <property type="entry name" value="Polycystin"/>
</dbReference>
<dbReference type="AlphaFoldDB" id="C3Z890"/>
<feature type="region of interest" description="Disordered" evidence="6">
    <location>
        <begin position="30"/>
        <end position="49"/>
    </location>
</feature>
<dbReference type="PANTHER" id="PTHR10877:SF194">
    <property type="entry name" value="LOCATION OF VULVA DEFECTIVE 1"/>
    <property type="match status" value="1"/>
</dbReference>
<evidence type="ECO:0000313" key="8">
    <source>
        <dbReference type="EMBL" id="EEN51214.1"/>
    </source>
</evidence>
<evidence type="ECO:0000256" key="2">
    <source>
        <dbReference type="ARBA" id="ARBA00007200"/>
    </source>
</evidence>
<comment type="similarity">
    <text evidence="2">Belongs to the polycystin family.</text>
</comment>
<keyword evidence="4" id="KW-1133">Transmembrane helix</keyword>
<proteinExistence type="inferred from homology"/>
<dbReference type="EMBL" id="GG666593">
    <property type="protein sequence ID" value="EEN51214.1"/>
    <property type="molecule type" value="Genomic_DNA"/>
</dbReference>
<gene>
    <name evidence="8" type="ORF">BRAFLDRAFT_238746</name>
</gene>
<keyword evidence="5" id="KW-0472">Membrane</keyword>
<protein>
    <recommendedName>
        <fullName evidence="7">Polycystin domain-containing protein</fullName>
    </recommendedName>
</protein>
<evidence type="ECO:0000256" key="6">
    <source>
        <dbReference type="SAM" id="MobiDB-lite"/>
    </source>
</evidence>
<sequence length="133" mass="15242">MCISFPGQCRTPDTMAAIVDECNVEYSTSNEDQGNYGENWSNSTSSNTSTKSTYWRYSTQNKFFDPPLYGHLAVYWDAGYVVNLGTTKEEGERIVSYLQRHDWLDRYTRAVMVEFTVYNANVNLFLAATLLVE</sequence>
<feature type="non-terminal residue" evidence="8">
    <location>
        <position position="133"/>
    </location>
</feature>
<name>C3Z890_BRAFL</name>
<evidence type="ECO:0000256" key="3">
    <source>
        <dbReference type="ARBA" id="ARBA00022692"/>
    </source>
</evidence>
<reference evidence="8" key="1">
    <citation type="journal article" date="2008" name="Nature">
        <title>The amphioxus genome and the evolution of the chordate karyotype.</title>
        <authorList>
            <consortium name="US DOE Joint Genome Institute (JGI-PGF)"/>
            <person name="Putnam N.H."/>
            <person name="Butts T."/>
            <person name="Ferrier D.E.K."/>
            <person name="Furlong R.F."/>
            <person name="Hellsten U."/>
            <person name="Kawashima T."/>
            <person name="Robinson-Rechavi M."/>
            <person name="Shoguchi E."/>
            <person name="Terry A."/>
            <person name="Yu J.-K."/>
            <person name="Benito-Gutierrez E.L."/>
            <person name="Dubchak I."/>
            <person name="Garcia-Fernandez J."/>
            <person name="Gibson-Brown J.J."/>
            <person name="Grigoriev I.V."/>
            <person name="Horton A.C."/>
            <person name="de Jong P.J."/>
            <person name="Jurka J."/>
            <person name="Kapitonov V.V."/>
            <person name="Kohara Y."/>
            <person name="Kuroki Y."/>
            <person name="Lindquist E."/>
            <person name="Lucas S."/>
            <person name="Osoegawa K."/>
            <person name="Pennacchio L.A."/>
            <person name="Salamov A.A."/>
            <person name="Satou Y."/>
            <person name="Sauka-Spengler T."/>
            <person name="Schmutz J."/>
            <person name="Shin-I T."/>
            <person name="Toyoda A."/>
            <person name="Bronner-Fraser M."/>
            <person name="Fujiyama A."/>
            <person name="Holland L.Z."/>
            <person name="Holland P.W.H."/>
            <person name="Satoh N."/>
            <person name="Rokhsar D.S."/>
        </authorList>
    </citation>
    <scope>NUCLEOTIDE SEQUENCE [LARGE SCALE GENOMIC DNA]</scope>
    <source>
        <strain evidence="8">S238N-H82</strain>
        <tissue evidence="8">Testes</tissue>
    </source>
</reference>
<feature type="compositionally biased region" description="Polar residues" evidence="6">
    <location>
        <begin position="30"/>
        <end position="40"/>
    </location>
</feature>
<dbReference type="GO" id="GO:0016020">
    <property type="term" value="C:membrane"/>
    <property type="evidence" value="ECO:0007669"/>
    <property type="project" value="UniProtKB-SubCell"/>
</dbReference>
<keyword evidence="3" id="KW-0812">Transmembrane</keyword>
<evidence type="ECO:0000256" key="5">
    <source>
        <dbReference type="ARBA" id="ARBA00023136"/>
    </source>
</evidence>
<dbReference type="STRING" id="7739.C3Z890"/>
<feature type="domain" description="Polycystin" evidence="7">
    <location>
        <begin position="8"/>
        <end position="133"/>
    </location>
</feature>
<dbReference type="Pfam" id="PF20519">
    <property type="entry name" value="Polycystin_dom"/>
    <property type="match status" value="1"/>
</dbReference>
<comment type="subcellular location">
    <subcellularLocation>
        <location evidence="1">Membrane</location>
        <topology evidence="1">Multi-pass membrane protein</topology>
    </subcellularLocation>
</comment>
<dbReference type="eggNOG" id="KOG3599">
    <property type="taxonomic scope" value="Eukaryota"/>
</dbReference>
<evidence type="ECO:0000256" key="4">
    <source>
        <dbReference type="ARBA" id="ARBA00022989"/>
    </source>
</evidence>
<organism>
    <name type="scientific">Branchiostoma floridae</name>
    <name type="common">Florida lancelet</name>
    <name type="synonym">Amphioxus</name>
    <dbReference type="NCBI Taxonomy" id="7739"/>
    <lineage>
        <taxon>Eukaryota</taxon>
        <taxon>Metazoa</taxon>
        <taxon>Chordata</taxon>
        <taxon>Cephalochordata</taxon>
        <taxon>Leptocardii</taxon>
        <taxon>Amphioxiformes</taxon>
        <taxon>Branchiostomatidae</taxon>
        <taxon>Branchiostoma</taxon>
    </lineage>
</organism>
<evidence type="ECO:0000259" key="7">
    <source>
        <dbReference type="Pfam" id="PF20519"/>
    </source>
</evidence>
<evidence type="ECO:0000256" key="1">
    <source>
        <dbReference type="ARBA" id="ARBA00004141"/>
    </source>
</evidence>
<dbReference type="InParanoid" id="C3Z890"/>
<dbReference type="PANTHER" id="PTHR10877">
    <property type="entry name" value="POLYCYSTIN FAMILY MEMBER"/>
    <property type="match status" value="1"/>
</dbReference>